<keyword evidence="2" id="KW-1185">Reference proteome</keyword>
<name>A0ABW2S9T6_9BURK</name>
<accession>A0ABW2S9T6</accession>
<proteinExistence type="predicted"/>
<organism evidence="1 2">
    <name type="scientific">Hydrogenophaga defluvii</name>
    <dbReference type="NCBI Taxonomy" id="249410"/>
    <lineage>
        <taxon>Bacteria</taxon>
        <taxon>Pseudomonadati</taxon>
        <taxon>Pseudomonadota</taxon>
        <taxon>Betaproteobacteria</taxon>
        <taxon>Burkholderiales</taxon>
        <taxon>Comamonadaceae</taxon>
        <taxon>Hydrogenophaga</taxon>
    </lineage>
</organism>
<protein>
    <submittedName>
        <fullName evidence="1">LamG-like jellyroll fold domain-containing protein</fullName>
    </submittedName>
</protein>
<sequence>MTTISGICRDAAGDPVAGRLVRVERLDTGVQLGSALSGDGVTVQGGDPNYSNVSLLLHGNGANNSTTFTDSGPDARTVTRNGTNVVISTTQSKFGGASIYLPGGSGDYLTAASNADFDFGTGDFTIEFWAYATKSQPLDFLNFISSGTTRLLIYLNGGELSFWDTTAGVNIQVAYSWPSGGASWVHFAWCRSGTTMRVFANGVLLTTQTYSASSPSGCDVHIARSWTGGGGREFGGYIDDLRIKKGEALYTAAFTPPAAELPGAGTLLPAGEYSIDCGAYTDDVIVYQYDPADLTIRPQIHFSEPV</sequence>
<dbReference type="InterPro" id="IPR013320">
    <property type="entry name" value="ConA-like_dom_sf"/>
</dbReference>
<reference evidence="2" key="1">
    <citation type="journal article" date="2019" name="Int. J. Syst. Evol. Microbiol.">
        <title>The Global Catalogue of Microorganisms (GCM) 10K type strain sequencing project: providing services to taxonomists for standard genome sequencing and annotation.</title>
        <authorList>
            <consortium name="The Broad Institute Genomics Platform"/>
            <consortium name="The Broad Institute Genome Sequencing Center for Infectious Disease"/>
            <person name="Wu L."/>
            <person name="Ma J."/>
        </authorList>
    </citation>
    <scope>NUCLEOTIDE SEQUENCE [LARGE SCALE GENOMIC DNA]</scope>
    <source>
        <strain evidence="2">CCUG 53903</strain>
    </source>
</reference>
<dbReference type="EMBL" id="JBHTBZ010000012">
    <property type="protein sequence ID" value="MFC7459800.1"/>
    <property type="molecule type" value="Genomic_DNA"/>
</dbReference>
<dbReference type="Gene3D" id="2.60.120.200">
    <property type="match status" value="1"/>
</dbReference>
<comment type="caution">
    <text evidence="1">The sequence shown here is derived from an EMBL/GenBank/DDBJ whole genome shotgun (WGS) entry which is preliminary data.</text>
</comment>
<dbReference type="Proteomes" id="UP001596457">
    <property type="component" value="Unassembled WGS sequence"/>
</dbReference>
<evidence type="ECO:0000313" key="2">
    <source>
        <dbReference type="Proteomes" id="UP001596457"/>
    </source>
</evidence>
<dbReference type="Pfam" id="PF13385">
    <property type="entry name" value="Laminin_G_3"/>
    <property type="match status" value="1"/>
</dbReference>
<gene>
    <name evidence="1" type="ORF">ACFQU0_05080</name>
</gene>
<dbReference type="SUPFAM" id="SSF49899">
    <property type="entry name" value="Concanavalin A-like lectins/glucanases"/>
    <property type="match status" value="1"/>
</dbReference>
<evidence type="ECO:0000313" key="1">
    <source>
        <dbReference type="EMBL" id="MFC7459800.1"/>
    </source>
</evidence>